<keyword evidence="1" id="KW-0446">Lipid-binding</keyword>
<dbReference type="NCBIfam" id="TIGR00762">
    <property type="entry name" value="DegV"/>
    <property type="match status" value="1"/>
</dbReference>
<evidence type="ECO:0000313" key="4">
    <source>
        <dbReference type="Proteomes" id="UP000195913"/>
    </source>
</evidence>
<dbReference type="Proteomes" id="UP000195913">
    <property type="component" value="Unassembled WGS sequence"/>
</dbReference>
<dbReference type="InterPro" id="IPR050270">
    <property type="entry name" value="DegV_domain_contain"/>
</dbReference>
<keyword evidence="4" id="KW-1185">Reference proteome</keyword>
<dbReference type="PROSITE" id="PS51482">
    <property type="entry name" value="DEGV"/>
    <property type="match status" value="1"/>
</dbReference>
<protein>
    <submittedName>
        <fullName evidence="3">DegV family protein</fullName>
    </submittedName>
</protein>
<evidence type="ECO:0000256" key="2">
    <source>
        <dbReference type="SAM" id="MobiDB-lite"/>
    </source>
</evidence>
<dbReference type="Pfam" id="PF02645">
    <property type="entry name" value="DegV"/>
    <property type="match status" value="1"/>
</dbReference>
<evidence type="ECO:0000256" key="1">
    <source>
        <dbReference type="ARBA" id="ARBA00023121"/>
    </source>
</evidence>
<dbReference type="GO" id="GO:0008289">
    <property type="term" value="F:lipid binding"/>
    <property type="evidence" value="ECO:0007669"/>
    <property type="project" value="UniProtKB-KW"/>
</dbReference>
<dbReference type="PANTHER" id="PTHR33434">
    <property type="entry name" value="DEGV DOMAIN-CONTAINING PROTEIN DR_1986-RELATED"/>
    <property type="match status" value="1"/>
</dbReference>
<name>A0A1R4GUM3_9MICC</name>
<reference evidence="3 4" key="1">
    <citation type="submission" date="2017-02" db="EMBL/GenBank/DDBJ databases">
        <authorList>
            <person name="Peterson S.W."/>
        </authorList>
    </citation>
    <scope>NUCLEOTIDE SEQUENCE [LARGE SCALE GENOMIC DNA]</scope>
    <source>
        <strain evidence="3 4">B Ar 00.02</strain>
    </source>
</reference>
<dbReference type="Gene3D" id="3.40.50.10170">
    <property type="match status" value="1"/>
</dbReference>
<organism evidence="3 4">
    <name type="scientific">Arthrobacter rhombi</name>
    <dbReference type="NCBI Taxonomy" id="71253"/>
    <lineage>
        <taxon>Bacteria</taxon>
        <taxon>Bacillati</taxon>
        <taxon>Actinomycetota</taxon>
        <taxon>Actinomycetes</taxon>
        <taxon>Micrococcales</taxon>
        <taxon>Micrococcaceae</taxon>
        <taxon>Arthrobacter</taxon>
    </lineage>
</organism>
<gene>
    <name evidence="3" type="ORF">FM101_14120</name>
</gene>
<accession>A0A1R4GUM3</accession>
<dbReference type="Gene3D" id="3.30.1180.10">
    <property type="match status" value="1"/>
</dbReference>
<dbReference type="InterPro" id="IPR043168">
    <property type="entry name" value="DegV_C"/>
</dbReference>
<dbReference type="EMBL" id="FUHW01000046">
    <property type="protein sequence ID" value="SJM71980.1"/>
    <property type="molecule type" value="Genomic_DNA"/>
</dbReference>
<proteinExistence type="predicted"/>
<dbReference type="SUPFAM" id="SSF82549">
    <property type="entry name" value="DAK1/DegV-like"/>
    <property type="match status" value="1"/>
</dbReference>
<dbReference type="AlphaFoldDB" id="A0A1R4GUM3"/>
<sequence length="307" mass="32159">MVTDTAAAIPAAWAQEHAEYLRILPLPVMIDGQIYTEGLDDVETALALALATGASVQTSRPAPGAFQRTYESLAAAGFERIYSLHLSKELSGTVDAASWAAEQVDVEVTVLDTRTVGLAQGLAVMEAVIAAESGATAQELEHVVNRAQDHGLFFVVPSLEQLRKGGRIGAAASVFGTLLAVKPLLAIENGRIGVHEKVRTMPRAMSRLVEISREEAAAAPAGARIAVHYFGNPDQAHELCAELESSSIGDVLCEPLPTVLAAHAGAGVLAVVIAALPDPDEPQEPDTGSEAANDTDDLEEPGPIQHD</sequence>
<dbReference type="InterPro" id="IPR003797">
    <property type="entry name" value="DegV"/>
</dbReference>
<dbReference type="PANTHER" id="PTHR33434:SF2">
    <property type="entry name" value="FATTY ACID-BINDING PROTEIN TM_1468"/>
    <property type="match status" value="1"/>
</dbReference>
<evidence type="ECO:0000313" key="3">
    <source>
        <dbReference type="EMBL" id="SJM71980.1"/>
    </source>
</evidence>
<feature type="region of interest" description="Disordered" evidence="2">
    <location>
        <begin position="277"/>
        <end position="307"/>
    </location>
</feature>